<evidence type="ECO:0000313" key="1">
    <source>
        <dbReference type="EMBL" id="EEQ97988.1"/>
    </source>
</evidence>
<keyword evidence="2" id="KW-1185">Reference proteome</keyword>
<proteinExistence type="predicted"/>
<dbReference type="GeneID" id="9037898"/>
<dbReference type="OrthoDB" id="438538at2759"/>
<name>C5LYX9_PERM5</name>
<dbReference type="Proteomes" id="UP000007800">
    <property type="component" value="Unassembled WGS sequence"/>
</dbReference>
<protein>
    <submittedName>
        <fullName evidence="1">Uncharacterized protein</fullName>
    </submittedName>
</protein>
<dbReference type="InParanoid" id="C5LYX9"/>
<dbReference type="AlphaFoldDB" id="C5LYX9"/>
<gene>
    <name evidence="1" type="ORF">Pmar_PMAR016058</name>
</gene>
<organism evidence="2">
    <name type="scientific">Perkinsus marinus (strain ATCC 50983 / TXsc)</name>
    <dbReference type="NCBI Taxonomy" id="423536"/>
    <lineage>
        <taxon>Eukaryota</taxon>
        <taxon>Sar</taxon>
        <taxon>Alveolata</taxon>
        <taxon>Perkinsozoa</taxon>
        <taxon>Perkinsea</taxon>
        <taxon>Perkinsida</taxon>
        <taxon>Perkinsidae</taxon>
        <taxon>Perkinsus</taxon>
    </lineage>
</organism>
<evidence type="ECO:0000313" key="2">
    <source>
        <dbReference type="Proteomes" id="UP000007800"/>
    </source>
</evidence>
<reference evidence="1 2" key="1">
    <citation type="submission" date="2008-07" db="EMBL/GenBank/DDBJ databases">
        <authorList>
            <person name="El-Sayed N."/>
            <person name="Caler E."/>
            <person name="Inman J."/>
            <person name="Amedeo P."/>
            <person name="Hass B."/>
            <person name="Wortman J."/>
        </authorList>
    </citation>
    <scope>NUCLEOTIDE SEQUENCE [LARGE SCALE GENOMIC DNA]</scope>
    <source>
        <strain evidence="2">ATCC 50983 / TXsc</strain>
    </source>
</reference>
<dbReference type="RefSeq" id="XP_002765271.1">
    <property type="nucleotide sequence ID" value="XM_002765225.1"/>
</dbReference>
<sequence>MRFVLNGYLAAVKTAFDEHCHGRLGHRLGRFVMDAFYAVCQRGIIPSWIRLRLFAFSQRFLVPLLLHCLSTIAPCGLYTRNTKQGNVEFEHFAEHLAVELAQSPRNELLREGDELLRRLMLTMDPQLQLLVDRVPVKKSLSFTSILSVMDAIRQEWGSPSEGEITLTWQLEHVSKPMSPKDAERILRRIRQKHPHDARTVKELISKRQQEIDLRKEKLDEMVAWRKSQRGYADLQRAEDYWCMSGLRGVEEKWRELDERIGRDRASRGHKMETSDVKVHLASEEICARLGLRAEDTEEVLGAIWRQNGESVGEIDVTIVDKRTSKAVALVEIKSHAFFCRSAWHQHQRWLRGGSTPVQLLRSDGSEGSSEASVLWDSKRDSHSPPLLFVVVCLSPNCYRLGAESCVLDWLWRNVGSPTIEQEGSMSPENLKLWAHKQGSGVWSRMRERVISEMNLVPDDRDLLGDHNDDALVDPVRFIFALNKSGRLIVM</sequence>
<accession>C5LYX9</accession>
<dbReference type="EMBL" id="GG686838">
    <property type="protein sequence ID" value="EEQ97988.1"/>
    <property type="molecule type" value="Genomic_DNA"/>
</dbReference>
<dbReference type="OMA" id="CRSAWHQ"/>